<feature type="domain" description="Nudix hydrolase" evidence="6">
    <location>
        <begin position="5"/>
        <end position="152"/>
    </location>
</feature>
<dbReference type="EMBL" id="FNFB01000004">
    <property type="protein sequence ID" value="SDJ94523.1"/>
    <property type="molecule type" value="Genomic_DNA"/>
</dbReference>
<keyword evidence="4" id="KW-0460">Magnesium</keyword>
<dbReference type="PROSITE" id="PS51462">
    <property type="entry name" value="NUDIX"/>
    <property type="match status" value="1"/>
</dbReference>
<keyword evidence="3 5" id="KW-0378">Hydrolase</keyword>
<organism evidence="7 8">
    <name type="scientific">Nonomuraea maritima</name>
    <dbReference type="NCBI Taxonomy" id="683260"/>
    <lineage>
        <taxon>Bacteria</taxon>
        <taxon>Bacillati</taxon>
        <taxon>Actinomycetota</taxon>
        <taxon>Actinomycetes</taxon>
        <taxon>Streptosporangiales</taxon>
        <taxon>Streptosporangiaceae</taxon>
        <taxon>Nonomuraea</taxon>
    </lineage>
</organism>
<dbReference type="InterPro" id="IPR015797">
    <property type="entry name" value="NUDIX_hydrolase-like_dom_sf"/>
</dbReference>
<dbReference type="PANTHER" id="PTHR43046:SF12">
    <property type="entry name" value="GDP-MANNOSE MANNOSYL HYDROLASE"/>
    <property type="match status" value="1"/>
</dbReference>
<reference evidence="7 8" key="1">
    <citation type="submission" date="2016-10" db="EMBL/GenBank/DDBJ databases">
        <authorList>
            <person name="de Groot N.N."/>
        </authorList>
    </citation>
    <scope>NUCLEOTIDE SEQUENCE [LARGE SCALE GENOMIC DNA]</scope>
    <source>
        <strain evidence="7 8">CGMCC 4.5681</strain>
    </source>
</reference>
<proteinExistence type="inferred from homology"/>
<accession>A0A1G8XVI3</accession>
<evidence type="ECO:0000256" key="1">
    <source>
        <dbReference type="ARBA" id="ARBA00001946"/>
    </source>
</evidence>
<dbReference type="SUPFAM" id="SSF55811">
    <property type="entry name" value="Nudix"/>
    <property type="match status" value="1"/>
</dbReference>
<evidence type="ECO:0000256" key="3">
    <source>
        <dbReference type="ARBA" id="ARBA00022801"/>
    </source>
</evidence>
<dbReference type="OrthoDB" id="3214694at2"/>
<gene>
    <name evidence="7" type="ORF">SAMN05421874_104157</name>
</gene>
<dbReference type="PANTHER" id="PTHR43046">
    <property type="entry name" value="GDP-MANNOSE MANNOSYL HYDROLASE"/>
    <property type="match status" value="1"/>
</dbReference>
<dbReference type="InterPro" id="IPR020476">
    <property type="entry name" value="Nudix_hydrolase"/>
</dbReference>
<keyword evidence="8" id="KW-1185">Reference proteome</keyword>
<evidence type="ECO:0000313" key="7">
    <source>
        <dbReference type="EMBL" id="SDJ94523.1"/>
    </source>
</evidence>
<evidence type="ECO:0000256" key="4">
    <source>
        <dbReference type="ARBA" id="ARBA00022842"/>
    </source>
</evidence>
<evidence type="ECO:0000313" key="8">
    <source>
        <dbReference type="Proteomes" id="UP000198683"/>
    </source>
</evidence>
<protein>
    <submittedName>
        <fullName evidence="7">ADP-ribose pyrophosphatase YjhB, NUDIX family</fullName>
    </submittedName>
</protein>
<comment type="similarity">
    <text evidence="2 5">Belongs to the Nudix hydrolase family.</text>
</comment>
<dbReference type="AlphaFoldDB" id="A0A1G8XVI3"/>
<evidence type="ECO:0000256" key="5">
    <source>
        <dbReference type="RuleBase" id="RU003476"/>
    </source>
</evidence>
<dbReference type="STRING" id="683260.SAMN05421874_104157"/>
<dbReference type="InterPro" id="IPR000086">
    <property type="entry name" value="NUDIX_hydrolase_dom"/>
</dbReference>
<dbReference type="Pfam" id="PF00293">
    <property type="entry name" value="NUDIX"/>
    <property type="match status" value="1"/>
</dbReference>
<dbReference type="PRINTS" id="PR00502">
    <property type="entry name" value="NUDIXFAMILY"/>
</dbReference>
<dbReference type="Proteomes" id="UP000198683">
    <property type="component" value="Unassembled WGS sequence"/>
</dbReference>
<evidence type="ECO:0000256" key="2">
    <source>
        <dbReference type="ARBA" id="ARBA00005582"/>
    </source>
</evidence>
<dbReference type="Gene3D" id="3.90.79.10">
    <property type="entry name" value="Nucleoside Triphosphate Pyrophosphohydrolase"/>
    <property type="match status" value="1"/>
</dbReference>
<comment type="cofactor">
    <cofactor evidence="1">
        <name>Mg(2+)</name>
        <dbReference type="ChEBI" id="CHEBI:18420"/>
    </cofactor>
</comment>
<dbReference type="RefSeq" id="WP_090761849.1">
    <property type="nucleotide sequence ID" value="NZ_FNFB01000004.1"/>
</dbReference>
<sequence length="167" mass="18311">MITRIERPAARLILADPRGLVLLFRFIPPEPWPREHAWHLPGGGLEPGETPAQAAAREALEETGHVLDPAALGEPVAVNEGTWSNQGRHYHTETTFFFARVAAATVAPTVAGDYADEDWLNGNRWWSAQELADTKELVFPPGLAAMVPGLLSGARPAQPVRLSWRHD</sequence>
<evidence type="ECO:0000259" key="6">
    <source>
        <dbReference type="PROSITE" id="PS51462"/>
    </source>
</evidence>
<dbReference type="PROSITE" id="PS00893">
    <property type="entry name" value="NUDIX_BOX"/>
    <property type="match status" value="1"/>
</dbReference>
<dbReference type="InterPro" id="IPR020084">
    <property type="entry name" value="NUDIX_hydrolase_CS"/>
</dbReference>
<name>A0A1G8XVI3_9ACTN</name>
<dbReference type="CDD" id="cd04685">
    <property type="entry name" value="NUDIX_Hydrolase"/>
    <property type="match status" value="1"/>
</dbReference>
<dbReference type="GO" id="GO:0016787">
    <property type="term" value="F:hydrolase activity"/>
    <property type="evidence" value="ECO:0007669"/>
    <property type="project" value="UniProtKB-KW"/>
</dbReference>